<evidence type="ECO:0000256" key="2">
    <source>
        <dbReference type="PIRSR" id="PIRSR601310-3"/>
    </source>
</evidence>
<keyword evidence="6" id="KW-1185">Reference proteome</keyword>
<organism evidence="5 6">
    <name type="scientific">Flavilitoribacter nigricans (strain ATCC 23147 / DSM 23189 / NBRC 102662 / NCIMB 1420 / SS-2)</name>
    <name type="common">Lewinella nigricans</name>
    <dbReference type="NCBI Taxonomy" id="1122177"/>
    <lineage>
        <taxon>Bacteria</taxon>
        <taxon>Pseudomonadati</taxon>
        <taxon>Bacteroidota</taxon>
        <taxon>Saprospiria</taxon>
        <taxon>Saprospirales</taxon>
        <taxon>Lewinellaceae</taxon>
        <taxon>Flavilitoribacter</taxon>
    </lineage>
</organism>
<feature type="short sequence motif" description="Histidine triad motif" evidence="2 3">
    <location>
        <begin position="97"/>
        <end position="101"/>
    </location>
</feature>
<evidence type="ECO:0000256" key="3">
    <source>
        <dbReference type="PROSITE-ProRule" id="PRU00464"/>
    </source>
</evidence>
<name>A0A2D0MZG1_FLAN2</name>
<feature type="domain" description="HIT" evidence="4">
    <location>
        <begin position="5"/>
        <end position="112"/>
    </location>
</feature>
<comment type="caution">
    <text evidence="5">The sequence shown here is derived from an EMBL/GenBank/DDBJ whole genome shotgun (WGS) entry which is preliminary data.</text>
</comment>
<feature type="active site" description="Tele-AMP-histidine intermediate" evidence="1">
    <location>
        <position position="99"/>
    </location>
</feature>
<evidence type="ECO:0000313" key="5">
    <source>
        <dbReference type="EMBL" id="PHN01518.1"/>
    </source>
</evidence>
<dbReference type="EMBL" id="PDUD01000053">
    <property type="protein sequence ID" value="PHN01518.1"/>
    <property type="molecule type" value="Genomic_DNA"/>
</dbReference>
<reference evidence="5 6" key="1">
    <citation type="submission" date="2017-10" db="EMBL/GenBank/DDBJ databases">
        <title>The draft genome sequence of Lewinella nigricans NBRC 102662.</title>
        <authorList>
            <person name="Wang K."/>
        </authorList>
    </citation>
    <scope>NUCLEOTIDE SEQUENCE [LARGE SCALE GENOMIC DNA]</scope>
    <source>
        <strain evidence="5 6">NBRC 102662</strain>
    </source>
</reference>
<dbReference type="InterPro" id="IPR011146">
    <property type="entry name" value="HIT-like"/>
</dbReference>
<dbReference type="InterPro" id="IPR001310">
    <property type="entry name" value="Histidine_triad_HIT"/>
</dbReference>
<dbReference type="OrthoDB" id="9784774at2"/>
<keyword evidence="5" id="KW-0378">Hydrolase</keyword>
<dbReference type="Gene3D" id="3.30.428.10">
    <property type="entry name" value="HIT-like"/>
    <property type="match status" value="1"/>
</dbReference>
<dbReference type="Proteomes" id="UP000223913">
    <property type="component" value="Unassembled WGS sequence"/>
</dbReference>
<dbReference type="RefSeq" id="WP_099155052.1">
    <property type="nucleotide sequence ID" value="NZ_PDUD01000053.1"/>
</dbReference>
<dbReference type="InterPro" id="IPR036265">
    <property type="entry name" value="HIT-like_sf"/>
</dbReference>
<dbReference type="Pfam" id="PF01230">
    <property type="entry name" value="HIT"/>
    <property type="match status" value="1"/>
</dbReference>
<dbReference type="GO" id="GO:0009117">
    <property type="term" value="P:nucleotide metabolic process"/>
    <property type="evidence" value="ECO:0007669"/>
    <property type="project" value="TreeGrafter"/>
</dbReference>
<evidence type="ECO:0000259" key="4">
    <source>
        <dbReference type="PROSITE" id="PS51084"/>
    </source>
</evidence>
<dbReference type="PRINTS" id="PR00332">
    <property type="entry name" value="HISTRIAD"/>
</dbReference>
<dbReference type="PROSITE" id="PS51084">
    <property type="entry name" value="HIT_2"/>
    <property type="match status" value="1"/>
</dbReference>
<dbReference type="PANTHER" id="PTHR46648:SF1">
    <property type="entry name" value="ADENOSINE 5'-MONOPHOSPHORAMIDASE HNT1"/>
    <property type="match status" value="1"/>
</dbReference>
<evidence type="ECO:0000256" key="1">
    <source>
        <dbReference type="PIRSR" id="PIRSR601310-1"/>
    </source>
</evidence>
<dbReference type="AlphaFoldDB" id="A0A2D0MZG1"/>
<gene>
    <name evidence="5" type="ORF">CRP01_36575</name>
</gene>
<protein>
    <submittedName>
        <fullName evidence="5">HIT family hydrolase</fullName>
    </submittedName>
</protein>
<dbReference type="GO" id="GO:0016787">
    <property type="term" value="F:hydrolase activity"/>
    <property type="evidence" value="ECO:0007669"/>
    <property type="project" value="UniProtKB-KW"/>
</dbReference>
<dbReference type="PANTHER" id="PTHR46648">
    <property type="entry name" value="HIT FAMILY PROTEIN 1"/>
    <property type="match status" value="1"/>
</dbReference>
<sequence length="133" mass="15660">MDSCIFCQIVAGKAPSWKVMENDHAYAFLDINPVSEYHTLVIPKAHHRDVFDTPSEVLQQVIDLVKQVTTLYEEKLDLRHLQLINSNGREAQQDVFHIHFHIVPRKFGDGQNIRWQTYPEWRPRFDGLLEKLH</sequence>
<evidence type="ECO:0000313" key="6">
    <source>
        <dbReference type="Proteomes" id="UP000223913"/>
    </source>
</evidence>
<proteinExistence type="predicted"/>
<accession>A0A2D0MZG1</accession>
<dbReference type="SUPFAM" id="SSF54197">
    <property type="entry name" value="HIT-like"/>
    <property type="match status" value="1"/>
</dbReference>